<dbReference type="EMBL" id="JAVSGH010000017">
    <property type="protein sequence ID" value="MDT3726357.1"/>
    <property type="molecule type" value="Genomic_DNA"/>
</dbReference>
<proteinExistence type="predicted"/>
<protein>
    <submittedName>
        <fullName evidence="2">Uncharacterized protein</fullName>
    </submittedName>
</protein>
<dbReference type="RefSeq" id="WP_139118499.1">
    <property type="nucleotide sequence ID" value="NZ_JAVSGH010000017.1"/>
</dbReference>
<name>A0ABU3I088_9ACTN</name>
<gene>
    <name evidence="2" type="ORF">ROS62_16280</name>
</gene>
<organism evidence="2 3">
    <name type="scientific">Streptomyces althioticus subsp. attaecolombicae</name>
    <dbReference type="NCBI Taxonomy" id="3075534"/>
    <lineage>
        <taxon>Bacteria</taxon>
        <taxon>Bacillati</taxon>
        <taxon>Actinomycetota</taxon>
        <taxon>Actinomycetes</taxon>
        <taxon>Kitasatosporales</taxon>
        <taxon>Streptomycetaceae</taxon>
        <taxon>Streptomyces</taxon>
        <taxon>Streptomyces althioticus group</taxon>
    </lineage>
</organism>
<dbReference type="Proteomes" id="UP001181313">
    <property type="component" value="Unassembled WGS sequence"/>
</dbReference>
<reference evidence="2" key="1">
    <citation type="submission" date="2024-05" db="EMBL/GenBank/DDBJ databases">
        <title>30 novel species of actinomycetes from the DSMZ collection.</title>
        <authorList>
            <person name="Nouioui I."/>
        </authorList>
    </citation>
    <scope>NUCLEOTIDE SEQUENCE</scope>
    <source>
        <strain evidence="2">DSM 41972</strain>
    </source>
</reference>
<comment type="caution">
    <text evidence="2">The sequence shown here is derived from an EMBL/GenBank/DDBJ whole genome shotgun (WGS) entry which is preliminary data.</text>
</comment>
<evidence type="ECO:0000256" key="1">
    <source>
        <dbReference type="SAM" id="MobiDB-lite"/>
    </source>
</evidence>
<evidence type="ECO:0000313" key="3">
    <source>
        <dbReference type="Proteomes" id="UP001181313"/>
    </source>
</evidence>
<feature type="region of interest" description="Disordered" evidence="1">
    <location>
        <begin position="12"/>
        <end position="71"/>
    </location>
</feature>
<evidence type="ECO:0000313" key="2">
    <source>
        <dbReference type="EMBL" id="MDT3726357.1"/>
    </source>
</evidence>
<accession>A0ABU3I088</accession>
<sequence>MGEAKSTYAAVLTVAGEPEQRQDVTVRPGGEAMSDGELHRPPGGDGDLDGGNPRADGGVRRTAVTTGEDPV</sequence>
<keyword evidence="3" id="KW-1185">Reference proteome</keyword>